<dbReference type="EMBL" id="NIDE01000001">
    <property type="protein sequence ID" value="OWK47210.1"/>
    <property type="molecule type" value="Genomic_DNA"/>
</dbReference>
<dbReference type="AlphaFoldDB" id="A0A225E0E8"/>
<accession>A0A225E0E8</accession>
<dbReference type="OrthoDB" id="245195at2"/>
<gene>
    <name evidence="1" type="ORF">FRUB_00909</name>
</gene>
<name>A0A225E0E8_9BACT</name>
<evidence type="ECO:0000313" key="2">
    <source>
        <dbReference type="Proteomes" id="UP000214646"/>
    </source>
</evidence>
<keyword evidence="2" id="KW-1185">Reference proteome</keyword>
<organism evidence="1 2">
    <name type="scientific">Fimbriiglobus ruber</name>
    <dbReference type="NCBI Taxonomy" id="1908690"/>
    <lineage>
        <taxon>Bacteria</taxon>
        <taxon>Pseudomonadati</taxon>
        <taxon>Planctomycetota</taxon>
        <taxon>Planctomycetia</taxon>
        <taxon>Gemmatales</taxon>
        <taxon>Gemmataceae</taxon>
        <taxon>Fimbriiglobus</taxon>
    </lineage>
</organism>
<comment type="caution">
    <text evidence="1">The sequence shown here is derived from an EMBL/GenBank/DDBJ whole genome shotgun (WGS) entry which is preliminary data.</text>
</comment>
<reference evidence="2" key="1">
    <citation type="submission" date="2017-06" db="EMBL/GenBank/DDBJ databases">
        <title>Genome analysis of Fimbriiglobus ruber SP5, the first member of the order Planctomycetales with confirmed chitinolytic capability.</title>
        <authorList>
            <person name="Ravin N.V."/>
            <person name="Rakitin A.L."/>
            <person name="Ivanova A.A."/>
            <person name="Beletsky A.V."/>
            <person name="Kulichevskaya I.S."/>
            <person name="Mardanov A.V."/>
            <person name="Dedysh S.N."/>
        </authorList>
    </citation>
    <scope>NUCLEOTIDE SEQUENCE [LARGE SCALE GENOMIC DNA]</scope>
    <source>
        <strain evidence="2">SP5</strain>
    </source>
</reference>
<dbReference type="Proteomes" id="UP000214646">
    <property type="component" value="Unassembled WGS sequence"/>
</dbReference>
<protein>
    <submittedName>
        <fullName evidence="1">Uncharacterized protein</fullName>
    </submittedName>
</protein>
<dbReference type="RefSeq" id="WP_088252345.1">
    <property type="nucleotide sequence ID" value="NZ_NIDE01000001.1"/>
</dbReference>
<evidence type="ECO:0000313" key="1">
    <source>
        <dbReference type="EMBL" id="OWK47210.1"/>
    </source>
</evidence>
<sequence length="291" mass="32957">MSGRWRRIGFLAVAALVGGVGHGFAQPPKETPADREQIEAALKLTQAAAAEYEIQVAGEDKPLNLRRDPILRWSNPTVGVLHGNVFLWTRGDQPLVVASLHKWFSPFTHMTHEFQSLSEEPISAKFHGEPVWKTNEPGLRFVDLPKAPAPAVTEAQRFFQAKELAKDFTTTMKEKSGTLVELRLLTQPVYRYAAPKKGIHSGSLFAFVQGTDPELFLLIDARGENAATARWKYAVTRMTNVDLWLHHRKEEVWAAKYLTIRVVNDHRQPYTRFNFDEIPEFLKGETAKSKK</sequence>
<proteinExistence type="predicted"/>